<organism evidence="3">
    <name type="scientific">marine metagenome</name>
    <dbReference type="NCBI Taxonomy" id="408172"/>
    <lineage>
        <taxon>unclassified sequences</taxon>
        <taxon>metagenomes</taxon>
        <taxon>ecological metagenomes</taxon>
    </lineage>
</organism>
<dbReference type="CDD" id="cd00093">
    <property type="entry name" value="HTH_XRE"/>
    <property type="match status" value="1"/>
</dbReference>
<dbReference type="Pfam" id="PF13464">
    <property type="entry name" value="RodZ_C"/>
    <property type="match status" value="1"/>
</dbReference>
<gene>
    <name evidence="3" type="ORF">METZ01_LOCUS105762</name>
</gene>
<reference evidence="3" key="1">
    <citation type="submission" date="2018-05" db="EMBL/GenBank/DDBJ databases">
        <authorList>
            <person name="Lanie J.A."/>
            <person name="Ng W.-L."/>
            <person name="Kazmierczak K.M."/>
            <person name="Andrzejewski T.M."/>
            <person name="Davidsen T.M."/>
            <person name="Wayne K.J."/>
            <person name="Tettelin H."/>
            <person name="Glass J.I."/>
            <person name="Rusch D."/>
            <person name="Podicherti R."/>
            <person name="Tsui H.-C.T."/>
            <person name="Winkler M.E."/>
        </authorList>
    </citation>
    <scope>NUCLEOTIDE SEQUENCE</scope>
</reference>
<proteinExistence type="predicted"/>
<keyword evidence="1" id="KW-0472">Membrane</keyword>
<dbReference type="GO" id="GO:0003677">
    <property type="term" value="F:DNA binding"/>
    <property type="evidence" value="ECO:0007669"/>
    <property type="project" value="InterPro"/>
</dbReference>
<dbReference type="EMBL" id="UINC01012067">
    <property type="protein sequence ID" value="SVA52908.1"/>
    <property type="molecule type" value="Genomic_DNA"/>
</dbReference>
<name>A0A381WL51_9ZZZZ</name>
<dbReference type="AlphaFoldDB" id="A0A381WL51"/>
<keyword evidence="1" id="KW-1133">Transmembrane helix</keyword>
<dbReference type="InterPro" id="IPR001387">
    <property type="entry name" value="Cro/C1-type_HTH"/>
</dbReference>
<dbReference type="InterPro" id="IPR025194">
    <property type="entry name" value="RodZ-like_C"/>
</dbReference>
<sequence length="283" mass="31821">METVGESFKRARKSQKIDLNTVSQDLKISESLLGDIENNQFPSYINVTFLIGHIRSYAKYLNLDEKLLIENFKIQISFDGNNLNNEIHKPNTPVIQFSFFKALSFVSIIAISLSFYFLFIPSNDLQPEYAMTPNIPENLESTLEEIEMKLSLEKKLIVDAMDNTSQIIADSSQIIEDKDALISSTSAIASLPISNDKNLADKIVTLKFLNPTWVQLRDSKNNVIISKLMSKKDEFSFKISENLNLTTGNAGNIIILVDGVVKGKVGKIGEVIDSLIIDNRFYN</sequence>
<dbReference type="InterPro" id="IPR050400">
    <property type="entry name" value="Bact_Cytoskel_RodZ"/>
</dbReference>
<accession>A0A381WL51</accession>
<dbReference type="Pfam" id="PF13413">
    <property type="entry name" value="HTH_25"/>
    <property type="match status" value="1"/>
</dbReference>
<evidence type="ECO:0000259" key="2">
    <source>
        <dbReference type="Pfam" id="PF13464"/>
    </source>
</evidence>
<keyword evidence="1" id="KW-0812">Transmembrane</keyword>
<feature type="domain" description="Cytoskeleton protein RodZ-like C-terminal" evidence="2">
    <location>
        <begin position="205"/>
        <end position="259"/>
    </location>
</feature>
<evidence type="ECO:0000313" key="3">
    <source>
        <dbReference type="EMBL" id="SVA52908.1"/>
    </source>
</evidence>
<protein>
    <recommendedName>
        <fullName evidence="2">Cytoskeleton protein RodZ-like C-terminal domain-containing protein</fullName>
    </recommendedName>
</protein>
<dbReference type="PANTHER" id="PTHR34475">
    <property type="match status" value="1"/>
</dbReference>
<dbReference type="PANTHER" id="PTHR34475:SF1">
    <property type="entry name" value="CYTOSKELETON PROTEIN RODZ"/>
    <property type="match status" value="1"/>
</dbReference>
<evidence type="ECO:0000256" key="1">
    <source>
        <dbReference type="SAM" id="Phobius"/>
    </source>
</evidence>
<feature type="transmembrane region" description="Helical" evidence="1">
    <location>
        <begin position="99"/>
        <end position="119"/>
    </location>
</feature>
<dbReference type="Gene3D" id="1.10.260.40">
    <property type="entry name" value="lambda repressor-like DNA-binding domains"/>
    <property type="match status" value="1"/>
</dbReference>
<dbReference type="InterPro" id="IPR010982">
    <property type="entry name" value="Lambda_DNA-bd_dom_sf"/>
</dbReference>